<dbReference type="SUPFAM" id="SSF54236">
    <property type="entry name" value="Ubiquitin-like"/>
    <property type="match status" value="1"/>
</dbReference>
<organism evidence="4 5">
    <name type="scientific">Symbiodinium natans</name>
    <dbReference type="NCBI Taxonomy" id="878477"/>
    <lineage>
        <taxon>Eukaryota</taxon>
        <taxon>Sar</taxon>
        <taxon>Alveolata</taxon>
        <taxon>Dinophyceae</taxon>
        <taxon>Suessiales</taxon>
        <taxon>Symbiodiniaceae</taxon>
        <taxon>Symbiodinium</taxon>
    </lineage>
</organism>
<dbReference type="InterPro" id="IPR002110">
    <property type="entry name" value="Ankyrin_rpt"/>
</dbReference>
<evidence type="ECO:0000256" key="3">
    <source>
        <dbReference type="PROSITE-ProRule" id="PRU00023"/>
    </source>
</evidence>
<keyword evidence="2 3" id="KW-0040">ANK repeat</keyword>
<dbReference type="Pfam" id="PF12796">
    <property type="entry name" value="Ank_2"/>
    <property type="match status" value="2"/>
</dbReference>
<dbReference type="InterPro" id="IPR036770">
    <property type="entry name" value="Ankyrin_rpt-contain_sf"/>
</dbReference>
<feature type="repeat" description="ANK" evidence="3">
    <location>
        <begin position="111"/>
        <end position="143"/>
    </location>
</feature>
<sequence>MLHVFGVNGQEWAAVPAEEVSHVLALKRRLQGACGLTRFRQRLLLDGTVLKDFDLLTSTRHANLQLVLLPVGSPTPKEVRAVTAAATNGLARPLEKMLHQPVDPDLCLTGSGPTPLYLACRRGSASAVELLLEAGADRDKVCTDRKWEAGQTPLGIACWGGYEEVVRLLLRAGAEVDKICTATIPATPLVVACYHGHTEVARLLLEAGADQNHFCPDNGLRQRRVHCRRQIHMMRRTDKLSDSTPLAAASCNGHLPVVRVLLAFRADANQCCGGADCRKTPMSIAQSAGHGDVAELLKMATDVELQGQRVPTADSRHL</sequence>
<reference evidence="4" key="1">
    <citation type="submission" date="2021-02" db="EMBL/GenBank/DDBJ databases">
        <authorList>
            <person name="Dougan E. K."/>
            <person name="Rhodes N."/>
            <person name="Thang M."/>
            <person name="Chan C."/>
        </authorList>
    </citation>
    <scope>NUCLEOTIDE SEQUENCE</scope>
</reference>
<dbReference type="PANTHER" id="PTHR24180:SF45">
    <property type="entry name" value="POLY [ADP-RIBOSE] POLYMERASE TANKYRASE"/>
    <property type="match status" value="1"/>
</dbReference>
<comment type="caution">
    <text evidence="4">The sequence shown here is derived from an EMBL/GenBank/DDBJ whole genome shotgun (WGS) entry which is preliminary data.</text>
</comment>
<keyword evidence="1" id="KW-0677">Repeat</keyword>
<dbReference type="SUPFAM" id="SSF48403">
    <property type="entry name" value="Ankyrin repeat"/>
    <property type="match status" value="1"/>
</dbReference>
<dbReference type="Pfam" id="PF00023">
    <property type="entry name" value="Ank"/>
    <property type="match status" value="1"/>
</dbReference>
<dbReference type="Gene3D" id="1.25.40.20">
    <property type="entry name" value="Ankyrin repeat-containing domain"/>
    <property type="match status" value="2"/>
</dbReference>
<evidence type="ECO:0000313" key="5">
    <source>
        <dbReference type="Proteomes" id="UP000604046"/>
    </source>
</evidence>
<proteinExistence type="predicted"/>
<keyword evidence="5" id="KW-1185">Reference proteome</keyword>
<evidence type="ECO:0000313" key="4">
    <source>
        <dbReference type="EMBL" id="CAE7241726.1"/>
    </source>
</evidence>
<evidence type="ECO:0000256" key="1">
    <source>
        <dbReference type="ARBA" id="ARBA00022737"/>
    </source>
</evidence>
<gene>
    <name evidence="4" type="primary">mask</name>
    <name evidence="4" type="ORF">SNAT2548_LOCUS10983</name>
</gene>
<evidence type="ECO:0000256" key="2">
    <source>
        <dbReference type="ARBA" id="ARBA00023043"/>
    </source>
</evidence>
<dbReference type="InterPro" id="IPR051637">
    <property type="entry name" value="Ank_repeat_dom-contain_49"/>
</dbReference>
<dbReference type="OrthoDB" id="341259at2759"/>
<dbReference type="SMART" id="SM00248">
    <property type="entry name" value="ANK"/>
    <property type="match status" value="4"/>
</dbReference>
<feature type="repeat" description="ANK" evidence="3">
    <location>
        <begin position="149"/>
        <end position="181"/>
    </location>
</feature>
<dbReference type="PROSITE" id="PS50297">
    <property type="entry name" value="ANK_REP_REGION"/>
    <property type="match status" value="3"/>
</dbReference>
<dbReference type="PANTHER" id="PTHR24180">
    <property type="entry name" value="CYCLIN-DEPENDENT KINASE INHIBITOR 2C-RELATED"/>
    <property type="match status" value="1"/>
</dbReference>
<dbReference type="Proteomes" id="UP000604046">
    <property type="component" value="Unassembled WGS sequence"/>
</dbReference>
<dbReference type="EMBL" id="CAJNDS010000946">
    <property type="protein sequence ID" value="CAE7241726.1"/>
    <property type="molecule type" value="Genomic_DNA"/>
</dbReference>
<feature type="repeat" description="ANK" evidence="3">
    <location>
        <begin position="184"/>
        <end position="212"/>
    </location>
</feature>
<protein>
    <submittedName>
        <fullName evidence="4">Mask protein</fullName>
    </submittedName>
</protein>
<dbReference type="AlphaFoldDB" id="A0A812LB55"/>
<dbReference type="PROSITE" id="PS50088">
    <property type="entry name" value="ANK_REPEAT"/>
    <property type="match status" value="3"/>
</dbReference>
<dbReference type="InterPro" id="IPR029071">
    <property type="entry name" value="Ubiquitin-like_domsf"/>
</dbReference>
<name>A0A812LB55_9DINO</name>
<accession>A0A812LB55</accession>